<evidence type="ECO:0000313" key="3">
    <source>
        <dbReference type="EMBL" id="OBZ95632.1"/>
    </source>
</evidence>
<dbReference type="Gene3D" id="3.40.190.10">
    <property type="entry name" value="Periplasmic binding protein-like II"/>
    <property type="match status" value="2"/>
</dbReference>
<name>A0A1C7P2Z1_9HYPH</name>
<gene>
    <name evidence="3" type="ORF">ADU59_09615</name>
</gene>
<proteinExistence type="predicted"/>
<dbReference type="SUPFAM" id="SSF53850">
    <property type="entry name" value="Periplasmic binding protein-like II"/>
    <property type="match status" value="1"/>
</dbReference>
<dbReference type="PANTHER" id="PTHR30222:SF2">
    <property type="entry name" value="ABC TRANSPORTER SUBSTRATE-BINDING PROTEIN"/>
    <property type="match status" value="1"/>
</dbReference>
<dbReference type="InterPro" id="IPR006059">
    <property type="entry name" value="SBP"/>
</dbReference>
<dbReference type="Pfam" id="PF13416">
    <property type="entry name" value="SBP_bac_8"/>
    <property type="match status" value="1"/>
</dbReference>
<evidence type="ECO:0000256" key="1">
    <source>
        <dbReference type="ARBA" id="ARBA00022729"/>
    </source>
</evidence>
<keyword evidence="4" id="KW-1185">Reference proteome</keyword>
<protein>
    <recommendedName>
        <fullName evidence="5">ABC transporter substrate-binding protein</fullName>
    </recommendedName>
</protein>
<comment type="caution">
    <text evidence="3">The sequence shown here is derived from an EMBL/GenBank/DDBJ whole genome shotgun (WGS) entry which is preliminary data.</text>
</comment>
<dbReference type="EMBL" id="LGLV01000006">
    <property type="protein sequence ID" value="OBZ95632.1"/>
    <property type="molecule type" value="Genomic_DNA"/>
</dbReference>
<dbReference type="Proteomes" id="UP000093111">
    <property type="component" value="Unassembled WGS sequence"/>
</dbReference>
<accession>A0A1C7P2Z1</accession>
<dbReference type="PANTHER" id="PTHR30222">
    <property type="entry name" value="SPERMIDINE/PUTRESCINE-BINDING PERIPLASMIC PROTEIN"/>
    <property type="match status" value="1"/>
</dbReference>
<dbReference type="PATRIC" id="fig|1612624.7.peg.3464"/>
<evidence type="ECO:0000256" key="2">
    <source>
        <dbReference type="ARBA" id="ARBA00022764"/>
    </source>
</evidence>
<keyword evidence="2" id="KW-0574">Periplasm</keyword>
<sequence length="354" mass="38912">MGAASLALGTGMAGGFGVKPALAQDLSLLKGSGDVVVCTWGGASTDTMKEVWFEPFSEATGINVTSTSVPDIAKLEVMEGMGNVEWDLLDAEGTQMELAMQKGLLQPIDYDMIFKIVPREQIDPKVIKEYGVGSVAFSTVIAWNTGLFGSEGPQNWTEWADTTRFKGRRALYAQPRPSFEIALMAAGVPPEKIYPINIDDAFKALDALKPKIDLWVEKTSQWGVLMQNGEVDLMGSSLSRTLDEKKRTGSIDFTFNQSIVEQDYWVIPKSAPGGANAQKIIAWALMAQGQLAFASRMPFNVANTSIYGDIPKEMQQQLPGYPENAARNLQIDQAWWTANAEQVRLRWLDWMSKG</sequence>
<evidence type="ECO:0008006" key="5">
    <source>
        <dbReference type="Google" id="ProtNLM"/>
    </source>
</evidence>
<dbReference type="STRING" id="1612624.ADU59_09615"/>
<evidence type="ECO:0000313" key="4">
    <source>
        <dbReference type="Proteomes" id="UP000093111"/>
    </source>
</evidence>
<organism evidence="3 4">
    <name type="scientific">Pararhizobium polonicum</name>
    <dbReference type="NCBI Taxonomy" id="1612624"/>
    <lineage>
        <taxon>Bacteria</taxon>
        <taxon>Pseudomonadati</taxon>
        <taxon>Pseudomonadota</taxon>
        <taxon>Alphaproteobacteria</taxon>
        <taxon>Hyphomicrobiales</taxon>
        <taxon>Rhizobiaceae</taxon>
        <taxon>Rhizobium/Agrobacterium group</taxon>
        <taxon>Pararhizobium</taxon>
    </lineage>
</organism>
<reference evidence="3 4" key="1">
    <citation type="journal article" date="2016" name="Syst. Appl. Microbiol.">
        <title>Pararhizobium polonicum sp. nov. isolated from tumors on stone fruit rootstocks.</title>
        <authorList>
            <person name="Pulawska J."/>
            <person name="Kuzmanovic N."/>
            <person name="Willems A."/>
            <person name="Pothier J.F."/>
        </authorList>
    </citation>
    <scope>NUCLEOTIDE SEQUENCE [LARGE SCALE GENOMIC DNA]</scope>
    <source>
        <strain evidence="3 4">F5.1</strain>
    </source>
</reference>
<keyword evidence="1" id="KW-0732">Signal</keyword>
<dbReference type="CDD" id="cd13589">
    <property type="entry name" value="PBP2_polyamine_RpCGA009"/>
    <property type="match status" value="1"/>
</dbReference>
<dbReference type="AlphaFoldDB" id="A0A1C7P2Z1"/>